<dbReference type="AlphaFoldDB" id="A0A4P1RVB5"/>
<proteinExistence type="predicted"/>
<dbReference type="EMBL" id="CM007361">
    <property type="protein sequence ID" value="OIW18743.1"/>
    <property type="molecule type" value="Genomic_DNA"/>
</dbReference>
<accession>A0A4P1RVB5</accession>
<keyword evidence="2" id="KW-1185">Reference proteome</keyword>
<dbReference type="Gramene" id="OIW18743">
    <property type="protein sequence ID" value="OIW18743"/>
    <property type="gene ID" value="TanjilG_13495"/>
</dbReference>
<gene>
    <name evidence="1" type="ORF">TanjilG_13495</name>
</gene>
<sequence length="97" mass="11181">MLHLFVSDCPTPLILTVNILTHSSSLSHHRQHFTAHSETTTITLLHFPDLTNSPRVQILKQYPRQWDPHCILMCTRPNLKQIGPTPPYFAADFDSYE</sequence>
<reference evidence="1 2" key="1">
    <citation type="journal article" date="2017" name="Plant Biotechnol. J.">
        <title>A comprehensive draft genome sequence for lupin (Lupinus angustifolius), an emerging health food: insights into plant-microbe interactions and legume evolution.</title>
        <authorList>
            <person name="Hane J.K."/>
            <person name="Ming Y."/>
            <person name="Kamphuis L.G."/>
            <person name="Nelson M.N."/>
            <person name="Garg G."/>
            <person name="Atkins C.A."/>
            <person name="Bayer P.E."/>
            <person name="Bravo A."/>
            <person name="Bringans S."/>
            <person name="Cannon S."/>
            <person name="Edwards D."/>
            <person name="Foley R."/>
            <person name="Gao L.L."/>
            <person name="Harrison M.J."/>
            <person name="Huang W."/>
            <person name="Hurgobin B."/>
            <person name="Li S."/>
            <person name="Liu C.W."/>
            <person name="McGrath A."/>
            <person name="Morahan G."/>
            <person name="Murray J."/>
            <person name="Weller J."/>
            <person name="Jian J."/>
            <person name="Singh K.B."/>
        </authorList>
    </citation>
    <scope>NUCLEOTIDE SEQUENCE [LARGE SCALE GENOMIC DNA]</scope>
    <source>
        <strain evidence="2">cv. Tanjil</strain>
        <tissue evidence="1">Whole plant</tissue>
    </source>
</reference>
<name>A0A4P1RVB5_LUPAN</name>
<evidence type="ECO:0000313" key="1">
    <source>
        <dbReference type="EMBL" id="OIW18743.1"/>
    </source>
</evidence>
<evidence type="ECO:0000313" key="2">
    <source>
        <dbReference type="Proteomes" id="UP000188354"/>
    </source>
</evidence>
<organism evidence="1 2">
    <name type="scientific">Lupinus angustifolius</name>
    <name type="common">Narrow-leaved blue lupine</name>
    <dbReference type="NCBI Taxonomy" id="3871"/>
    <lineage>
        <taxon>Eukaryota</taxon>
        <taxon>Viridiplantae</taxon>
        <taxon>Streptophyta</taxon>
        <taxon>Embryophyta</taxon>
        <taxon>Tracheophyta</taxon>
        <taxon>Spermatophyta</taxon>
        <taxon>Magnoliopsida</taxon>
        <taxon>eudicotyledons</taxon>
        <taxon>Gunneridae</taxon>
        <taxon>Pentapetalae</taxon>
        <taxon>rosids</taxon>
        <taxon>fabids</taxon>
        <taxon>Fabales</taxon>
        <taxon>Fabaceae</taxon>
        <taxon>Papilionoideae</taxon>
        <taxon>50 kb inversion clade</taxon>
        <taxon>genistoids sensu lato</taxon>
        <taxon>core genistoids</taxon>
        <taxon>Genisteae</taxon>
        <taxon>Lupinus</taxon>
    </lineage>
</organism>
<dbReference type="Proteomes" id="UP000188354">
    <property type="component" value="Chromosome LG01"/>
</dbReference>
<protein>
    <submittedName>
        <fullName evidence="1">Uncharacterized protein</fullName>
    </submittedName>
</protein>